<evidence type="ECO:0000313" key="2">
    <source>
        <dbReference type="Proteomes" id="UP000765509"/>
    </source>
</evidence>
<protein>
    <submittedName>
        <fullName evidence="1">Uncharacterized protein</fullName>
    </submittedName>
</protein>
<dbReference type="Proteomes" id="UP000765509">
    <property type="component" value="Unassembled WGS sequence"/>
</dbReference>
<dbReference type="EMBL" id="AVOT02149306">
    <property type="protein sequence ID" value="MBW0592613.1"/>
    <property type="molecule type" value="Genomic_DNA"/>
</dbReference>
<reference evidence="1" key="1">
    <citation type="submission" date="2021-03" db="EMBL/GenBank/DDBJ databases">
        <title>Draft genome sequence of rust myrtle Austropuccinia psidii MF-1, a brazilian biotype.</title>
        <authorList>
            <person name="Quecine M.C."/>
            <person name="Pachon D.M.R."/>
            <person name="Bonatelli M.L."/>
            <person name="Correr F.H."/>
            <person name="Franceschini L.M."/>
            <person name="Leite T.F."/>
            <person name="Margarido G.R.A."/>
            <person name="Almeida C.A."/>
            <person name="Ferrarezi J.A."/>
            <person name="Labate C.A."/>
        </authorList>
    </citation>
    <scope>NUCLEOTIDE SEQUENCE</scope>
    <source>
        <strain evidence="1">MF-1</strain>
    </source>
</reference>
<evidence type="ECO:0000313" key="1">
    <source>
        <dbReference type="EMBL" id="MBW0592613.1"/>
    </source>
</evidence>
<name>A0A9Q3L3M0_9BASI</name>
<comment type="caution">
    <text evidence="1">The sequence shown here is derived from an EMBL/GenBank/DDBJ whole genome shotgun (WGS) entry which is preliminary data.</text>
</comment>
<dbReference type="AlphaFoldDB" id="A0A9Q3L3M0"/>
<proteinExistence type="predicted"/>
<sequence>MLRGRAKSVQQCNMQSRQAIKSYLSPASLCAPCWTALPNYGTDAHVIQVNWIPSGAIVGANNDLPCLFIARAHCRAATRFHTHPPTGHTQATFTRLEDILLPVLRPASFLVGCLCLLRLVMFAWLSPTVGHFLHVLTRPAQVVAPGLQPKIPLGGWPLSPEFCTRVRQRPGCQSWWISTRLKRNRGECICGSRLTAGAPFDHPTHSPLEAQ</sequence>
<keyword evidence="2" id="KW-1185">Reference proteome</keyword>
<accession>A0A9Q3L3M0</accession>
<organism evidence="1 2">
    <name type="scientific">Austropuccinia psidii MF-1</name>
    <dbReference type="NCBI Taxonomy" id="1389203"/>
    <lineage>
        <taxon>Eukaryota</taxon>
        <taxon>Fungi</taxon>
        <taxon>Dikarya</taxon>
        <taxon>Basidiomycota</taxon>
        <taxon>Pucciniomycotina</taxon>
        <taxon>Pucciniomycetes</taxon>
        <taxon>Pucciniales</taxon>
        <taxon>Sphaerophragmiaceae</taxon>
        <taxon>Austropuccinia</taxon>
    </lineage>
</organism>
<gene>
    <name evidence="1" type="ORF">O181_132328</name>
</gene>